<accession>A0A0R3WGT1</accession>
<protein>
    <submittedName>
        <fullName evidence="2">WHIM1 domain-containing protein</fullName>
    </submittedName>
</protein>
<dbReference type="STRING" id="60517.A0A0R3WGT1"/>
<organism evidence="2">
    <name type="scientific">Taenia asiatica</name>
    <name type="common">Asian tapeworm</name>
    <dbReference type="NCBI Taxonomy" id="60517"/>
    <lineage>
        <taxon>Eukaryota</taxon>
        <taxon>Metazoa</taxon>
        <taxon>Spiralia</taxon>
        <taxon>Lophotrochozoa</taxon>
        <taxon>Platyhelminthes</taxon>
        <taxon>Cestoda</taxon>
        <taxon>Eucestoda</taxon>
        <taxon>Cyclophyllidea</taxon>
        <taxon>Taeniidae</taxon>
        <taxon>Taenia</taxon>
    </lineage>
</organism>
<evidence type="ECO:0000313" key="2">
    <source>
        <dbReference type="WBParaSite" id="TASK_0001007401-mRNA-1"/>
    </source>
</evidence>
<sequence>LWELYALRIHESPLIQRIITLILKWMRQALKDGAPRPTNEVIAAPDHTLESLSAMPPAERRLVLARAEATCLSEPTAGATSRAPASKQRAKQISPWLRELMARYDVATPETDSPTTLVEEGKEGRETMEV</sequence>
<feature type="region of interest" description="Disordered" evidence="1">
    <location>
        <begin position="104"/>
        <end position="130"/>
    </location>
</feature>
<feature type="compositionally biased region" description="Basic and acidic residues" evidence="1">
    <location>
        <begin position="119"/>
        <end position="130"/>
    </location>
</feature>
<proteinExistence type="predicted"/>
<reference evidence="2" key="1">
    <citation type="submission" date="2017-02" db="UniProtKB">
        <authorList>
            <consortium name="WormBaseParasite"/>
        </authorList>
    </citation>
    <scope>IDENTIFICATION</scope>
</reference>
<dbReference type="WBParaSite" id="TASK_0001007401-mRNA-1">
    <property type="protein sequence ID" value="TASK_0001007401-mRNA-1"/>
    <property type="gene ID" value="TASK_0001007401"/>
</dbReference>
<dbReference type="AlphaFoldDB" id="A0A0R3WGT1"/>
<name>A0A0R3WGT1_TAEAS</name>
<evidence type="ECO:0000256" key="1">
    <source>
        <dbReference type="SAM" id="MobiDB-lite"/>
    </source>
</evidence>